<accession>A0A812EPR2</accession>
<proteinExistence type="predicted"/>
<dbReference type="Proteomes" id="UP000597762">
    <property type="component" value="Unassembled WGS sequence"/>
</dbReference>
<evidence type="ECO:0000313" key="3">
    <source>
        <dbReference type="Proteomes" id="UP000597762"/>
    </source>
</evidence>
<dbReference type="Pfam" id="PF00144">
    <property type="entry name" value="Beta-lactamase"/>
    <property type="match status" value="1"/>
</dbReference>
<dbReference type="InterPro" id="IPR001466">
    <property type="entry name" value="Beta-lactam-related"/>
</dbReference>
<feature type="domain" description="Beta-lactamase-related" evidence="1">
    <location>
        <begin position="2"/>
        <end position="296"/>
    </location>
</feature>
<dbReference type="PANTHER" id="PTHR46825:SF15">
    <property type="entry name" value="BETA-LACTAMASE-RELATED DOMAIN-CONTAINING PROTEIN"/>
    <property type="match status" value="1"/>
</dbReference>
<dbReference type="OrthoDB" id="5946976at2759"/>
<dbReference type="PANTHER" id="PTHR46825">
    <property type="entry name" value="D-ALANYL-D-ALANINE-CARBOXYPEPTIDASE/ENDOPEPTIDASE AMPH"/>
    <property type="match status" value="1"/>
</dbReference>
<sequence length="323" mass="37077">MAKGFGYKNLETKEKVDEKTLFGIASLTKAFAATTLAKILPENNITLTTPLSEFMNITFPSKQLNAYATLEDLLSHRTGLVKNNYLRLNQKFTRRTLHKFLKDFGILQDFRTGFIYNNVMYGLASFITELLTNNTWEDAVREQLLWPLGMNETTFSTIADFDSLNIAYPYLNFQSKGFQRISPNFTKKWGELGGSGAMLSNALDMTRWMRFLLNKGELDGKRIMNSKTVDDIFKARNYPISRTTTFIRPNTPITISNDLYSLGWRKGYLRGFPILTHTGSTWGYKAMLTLFPVQKLEFKTLSLPRLEHRIRAPVKNMQLLLPS</sequence>
<protein>
    <recommendedName>
        <fullName evidence="1">Beta-lactamase-related domain-containing protein</fullName>
    </recommendedName>
</protein>
<comment type="caution">
    <text evidence="2">The sequence shown here is derived from an EMBL/GenBank/DDBJ whole genome shotgun (WGS) entry which is preliminary data.</text>
</comment>
<dbReference type="Gene3D" id="3.40.710.10">
    <property type="entry name" value="DD-peptidase/beta-lactamase superfamily"/>
    <property type="match status" value="1"/>
</dbReference>
<reference evidence="2" key="1">
    <citation type="submission" date="2021-01" db="EMBL/GenBank/DDBJ databases">
        <authorList>
            <person name="Li R."/>
            <person name="Bekaert M."/>
        </authorList>
    </citation>
    <scope>NUCLEOTIDE SEQUENCE</scope>
    <source>
        <strain evidence="2">Farmed</strain>
    </source>
</reference>
<dbReference type="AlphaFoldDB" id="A0A812EPR2"/>
<dbReference type="InterPro" id="IPR012338">
    <property type="entry name" value="Beta-lactam/transpept-like"/>
</dbReference>
<organism evidence="2 3">
    <name type="scientific">Acanthosepion pharaonis</name>
    <name type="common">Pharaoh cuttlefish</name>
    <name type="synonym">Sepia pharaonis</name>
    <dbReference type="NCBI Taxonomy" id="158019"/>
    <lineage>
        <taxon>Eukaryota</taxon>
        <taxon>Metazoa</taxon>
        <taxon>Spiralia</taxon>
        <taxon>Lophotrochozoa</taxon>
        <taxon>Mollusca</taxon>
        <taxon>Cephalopoda</taxon>
        <taxon>Coleoidea</taxon>
        <taxon>Decapodiformes</taxon>
        <taxon>Sepiida</taxon>
        <taxon>Sepiina</taxon>
        <taxon>Sepiidae</taxon>
        <taxon>Acanthosepion</taxon>
    </lineage>
</organism>
<dbReference type="EMBL" id="CAHIKZ030005437">
    <property type="protein sequence ID" value="CAE1325038.1"/>
    <property type="molecule type" value="Genomic_DNA"/>
</dbReference>
<keyword evidence="3" id="KW-1185">Reference proteome</keyword>
<name>A0A812EPR2_ACAPH</name>
<evidence type="ECO:0000313" key="2">
    <source>
        <dbReference type="EMBL" id="CAE1325038.1"/>
    </source>
</evidence>
<dbReference type="SUPFAM" id="SSF56601">
    <property type="entry name" value="beta-lactamase/transpeptidase-like"/>
    <property type="match status" value="1"/>
</dbReference>
<evidence type="ECO:0000259" key="1">
    <source>
        <dbReference type="Pfam" id="PF00144"/>
    </source>
</evidence>
<dbReference type="InterPro" id="IPR050491">
    <property type="entry name" value="AmpC-like"/>
</dbReference>
<gene>
    <name evidence="2" type="ORF">SPHA_74712</name>
</gene>